<protein>
    <submittedName>
        <fullName evidence="7">Copper transport protein YcnJ</fullName>
    </submittedName>
</protein>
<dbReference type="SUPFAM" id="SSF81296">
    <property type="entry name" value="E set domains"/>
    <property type="match status" value="1"/>
</dbReference>
<organism evidence="7 8">
    <name type="scientific">Paenibacillus nasutitermitis</name>
    <dbReference type="NCBI Taxonomy" id="1652958"/>
    <lineage>
        <taxon>Bacteria</taxon>
        <taxon>Bacillati</taxon>
        <taxon>Bacillota</taxon>
        <taxon>Bacilli</taxon>
        <taxon>Bacillales</taxon>
        <taxon>Paenibacillaceae</taxon>
        <taxon>Paenibacillus</taxon>
    </lineage>
</organism>
<sequence>MIIAAQREDVWLQAMTETRRLNPIFLKYFTFLAAFFMMVTVLIGIPGTAQAHAELERSIPEANTRLDGTPEAVELFFNEPIEPKAGTVEVLDAKSNSVTSNDPVVSQDRKSLKLQLPKLGEGVYTVSYQVISADGHPVSGSYVFVIGNPPEGIDASTFDPHKAMGHEGHSSTTQLSTEQFVLYAVRIAYYASLLLAAGFMLWSVLTRSRSTLAEDTLKKWGQLGMRALLVSSLLYVFIHSREILKDYPSSEYSRLFLSTSIGQIWVALILLAIAGFAALRFNRAVKLVWLAAILGVESWSGHAVVFRPKLLSVLFDFIHLAAAAVWVGGLVLVLALWFRDRKEAGRFALGFSKAALLSIAVLALSGVGMTLLFLPSLNYLFYTSWGILLMVKTGFVLLVLVTGGILHMRTRRGDLPTTALLRIDAGLMAAIVVAAALFTYISPVPANEPVYYHKMGEDMHLTLKITPNKPGVNELSVKVWLPENVGEPKSVLLRLHALDRKELGPIDIPIQPFEDKELTSFDGYIKAAYSAEGPFIPFAGRWNAEVRVMDKEDNELVRTYEFRNY</sequence>
<feature type="transmembrane region" description="Helical" evidence="5">
    <location>
        <begin position="379"/>
        <end position="407"/>
    </location>
</feature>
<dbReference type="Gene3D" id="2.60.40.1220">
    <property type="match status" value="1"/>
</dbReference>
<dbReference type="InterPro" id="IPR014755">
    <property type="entry name" value="Cu-Rt/internalin_Ig-like"/>
</dbReference>
<dbReference type="GO" id="GO:0006825">
    <property type="term" value="P:copper ion transport"/>
    <property type="evidence" value="ECO:0007669"/>
    <property type="project" value="InterPro"/>
</dbReference>
<gene>
    <name evidence="7" type="primary">ycnJ</name>
    <name evidence="7" type="ORF">GCM10010911_03010</name>
</gene>
<dbReference type="GO" id="GO:0005886">
    <property type="term" value="C:plasma membrane"/>
    <property type="evidence" value="ECO:0007669"/>
    <property type="project" value="UniProtKB-SubCell"/>
</dbReference>
<comment type="subcellular location">
    <subcellularLocation>
        <location evidence="1">Cell envelope</location>
    </subcellularLocation>
</comment>
<keyword evidence="4" id="KW-0186">Copper</keyword>
<dbReference type="GO" id="GO:0005507">
    <property type="term" value="F:copper ion binding"/>
    <property type="evidence" value="ECO:0007669"/>
    <property type="project" value="InterPro"/>
</dbReference>
<feature type="transmembrane region" description="Helical" evidence="5">
    <location>
        <begin position="287"/>
        <end position="305"/>
    </location>
</feature>
<comment type="caution">
    <text evidence="7">The sequence shown here is derived from an EMBL/GenBank/DDBJ whole genome shotgun (WGS) entry which is preliminary data.</text>
</comment>
<dbReference type="PANTHER" id="PTHR34820">
    <property type="entry name" value="INNER MEMBRANE PROTEIN YEBZ"/>
    <property type="match status" value="1"/>
</dbReference>
<feature type="transmembrane region" description="Helical" evidence="5">
    <location>
        <begin position="25"/>
        <end position="45"/>
    </location>
</feature>
<dbReference type="InterPro" id="IPR032694">
    <property type="entry name" value="CopC/D"/>
</dbReference>
<accession>A0A917DM80</accession>
<dbReference type="Pfam" id="PF04234">
    <property type="entry name" value="CopC"/>
    <property type="match status" value="1"/>
</dbReference>
<evidence type="ECO:0000256" key="1">
    <source>
        <dbReference type="ARBA" id="ARBA00004196"/>
    </source>
</evidence>
<evidence type="ECO:0000313" key="7">
    <source>
        <dbReference type="EMBL" id="GGD48878.1"/>
    </source>
</evidence>
<dbReference type="InterPro" id="IPR014756">
    <property type="entry name" value="Ig_E-set"/>
</dbReference>
<feature type="transmembrane region" description="Helical" evidence="5">
    <location>
        <begin position="223"/>
        <end position="240"/>
    </location>
</feature>
<dbReference type="EMBL" id="BMHP01000001">
    <property type="protein sequence ID" value="GGD48878.1"/>
    <property type="molecule type" value="Genomic_DNA"/>
</dbReference>
<dbReference type="AlphaFoldDB" id="A0A917DM80"/>
<evidence type="ECO:0000256" key="4">
    <source>
        <dbReference type="ARBA" id="ARBA00023008"/>
    </source>
</evidence>
<feature type="transmembrane region" description="Helical" evidence="5">
    <location>
        <begin position="180"/>
        <end position="202"/>
    </location>
</feature>
<feature type="transmembrane region" description="Helical" evidence="5">
    <location>
        <begin position="419"/>
        <end position="441"/>
    </location>
</feature>
<feature type="domain" description="CopC" evidence="6">
    <location>
        <begin position="52"/>
        <end position="145"/>
    </location>
</feature>
<dbReference type="Proteomes" id="UP000612456">
    <property type="component" value="Unassembled WGS sequence"/>
</dbReference>
<evidence type="ECO:0000313" key="8">
    <source>
        <dbReference type="Proteomes" id="UP000612456"/>
    </source>
</evidence>
<keyword evidence="5" id="KW-0812">Transmembrane</keyword>
<keyword evidence="5" id="KW-0472">Membrane</keyword>
<reference evidence="7" key="2">
    <citation type="submission" date="2020-09" db="EMBL/GenBank/DDBJ databases">
        <authorList>
            <person name="Sun Q."/>
            <person name="Zhou Y."/>
        </authorList>
    </citation>
    <scope>NUCLEOTIDE SEQUENCE</scope>
    <source>
        <strain evidence="7">CGMCC 1.15178</strain>
    </source>
</reference>
<name>A0A917DM80_9BACL</name>
<keyword evidence="2" id="KW-0479">Metal-binding</keyword>
<evidence type="ECO:0000256" key="2">
    <source>
        <dbReference type="ARBA" id="ARBA00022723"/>
    </source>
</evidence>
<feature type="transmembrane region" description="Helical" evidence="5">
    <location>
        <begin position="317"/>
        <end position="338"/>
    </location>
</feature>
<dbReference type="InterPro" id="IPR007348">
    <property type="entry name" value="CopC_dom"/>
</dbReference>
<keyword evidence="8" id="KW-1185">Reference proteome</keyword>
<dbReference type="GO" id="GO:0046688">
    <property type="term" value="P:response to copper ion"/>
    <property type="evidence" value="ECO:0007669"/>
    <property type="project" value="InterPro"/>
</dbReference>
<keyword evidence="5" id="KW-1133">Transmembrane helix</keyword>
<keyword evidence="3" id="KW-0732">Signal</keyword>
<proteinExistence type="predicted"/>
<reference evidence="7" key="1">
    <citation type="journal article" date="2014" name="Int. J. Syst. Evol. Microbiol.">
        <title>Complete genome sequence of Corynebacterium casei LMG S-19264T (=DSM 44701T), isolated from a smear-ripened cheese.</title>
        <authorList>
            <consortium name="US DOE Joint Genome Institute (JGI-PGF)"/>
            <person name="Walter F."/>
            <person name="Albersmeier A."/>
            <person name="Kalinowski J."/>
            <person name="Ruckert C."/>
        </authorList>
    </citation>
    <scope>NUCLEOTIDE SEQUENCE</scope>
    <source>
        <strain evidence="7">CGMCC 1.15178</strain>
    </source>
</reference>
<dbReference type="PANTHER" id="PTHR34820:SF4">
    <property type="entry name" value="INNER MEMBRANE PROTEIN YEBZ"/>
    <property type="match status" value="1"/>
</dbReference>
<feature type="transmembrane region" description="Helical" evidence="5">
    <location>
        <begin position="350"/>
        <end position="373"/>
    </location>
</feature>
<evidence type="ECO:0000256" key="5">
    <source>
        <dbReference type="SAM" id="Phobius"/>
    </source>
</evidence>
<evidence type="ECO:0000259" key="6">
    <source>
        <dbReference type="Pfam" id="PF04234"/>
    </source>
</evidence>
<dbReference type="GO" id="GO:0042597">
    <property type="term" value="C:periplasmic space"/>
    <property type="evidence" value="ECO:0007669"/>
    <property type="project" value="InterPro"/>
</dbReference>
<evidence type="ECO:0000256" key="3">
    <source>
        <dbReference type="ARBA" id="ARBA00022729"/>
    </source>
</evidence>
<feature type="transmembrane region" description="Helical" evidence="5">
    <location>
        <begin position="260"/>
        <end position="280"/>
    </location>
</feature>